<dbReference type="Pfam" id="PF10497">
    <property type="entry name" value="zf-4CXXC_R1"/>
    <property type="match status" value="1"/>
</dbReference>
<protein>
    <recommendedName>
        <fullName evidence="6">Zinc-finger domain-containing protein</fullName>
    </recommendedName>
</protein>
<evidence type="ECO:0000256" key="5">
    <source>
        <dbReference type="SAM" id="MobiDB-lite"/>
    </source>
</evidence>
<feature type="compositionally biased region" description="Basic residues" evidence="5">
    <location>
        <begin position="315"/>
        <end position="326"/>
    </location>
</feature>
<evidence type="ECO:0000256" key="2">
    <source>
        <dbReference type="ARBA" id="ARBA00023015"/>
    </source>
</evidence>
<sequence length="375" mass="43641">MEDLELNEQMEIFISAFPKLEYSFIFQVAYCHQCKRRAVVFQCYKNYKAASCTKKYCVSCLQKFYQDDVYNTLQKLKEWNCPYKQNACCCSKCQLSHTNYRSLNDGKNTQINTKTQQKQKGQDNYEDMNESSYYSEVSQSSEISTIQDQLAAVKKFNLDDLLSDTDDENQVQARKELQPIVFKDPNLDIWFKRASEKTTIMSKRQFDFERQQLRDQTQKNILNQISGYLQTNGLINQPQISSQQSDKKSSIVIRLDMNQNVQGVKSTPEKIKSASSSTQKITLLRKRPAQTANTTLKQEFMSQTSAITQQDKELKKKKSLGKQKPKQSKIIGKIELKQIKTKHSIDENLKQTFKNEYLEIDENFNIIVSKNILIN</sequence>
<name>A0A077ZSN8_STYLE</name>
<keyword evidence="3" id="KW-0804">Transcription</keyword>
<dbReference type="EMBL" id="CCKQ01001783">
    <property type="protein sequence ID" value="CDW72887.1"/>
    <property type="molecule type" value="Genomic_DNA"/>
</dbReference>
<dbReference type="Proteomes" id="UP000039865">
    <property type="component" value="Unassembled WGS sequence"/>
</dbReference>
<feature type="region of interest" description="Disordered" evidence="5">
    <location>
        <begin position="106"/>
        <end position="125"/>
    </location>
</feature>
<gene>
    <name evidence="7" type="primary">Contig329.g360</name>
    <name evidence="7" type="ORF">STYLEM_1854</name>
</gene>
<evidence type="ECO:0000313" key="8">
    <source>
        <dbReference type="Proteomes" id="UP000039865"/>
    </source>
</evidence>
<evidence type="ECO:0000313" key="7">
    <source>
        <dbReference type="EMBL" id="CDW72887.1"/>
    </source>
</evidence>
<organism evidence="7 8">
    <name type="scientific">Stylonychia lemnae</name>
    <name type="common">Ciliate</name>
    <dbReference type="NCBI Taxonomy" id="5949"/>
    <lineage>
        <taxon>Eukaryota</taxon>
        <taxon>Sar</taxon>
        <taxon>Alveolata</taxon>
        <taxon>Ciliophora</taxon>
        <taxon>Intramacronucleata</taxon>
        <taxon>Spirotrichea</taxon>
        <taxon>Stichotrichia</taxon>
        <taxon>Sporadotrichida</taxon>
        <taxon>Oxytrichidae</taxon>
        <taxon>Stylonychinae</taxon>
        <taxon>Stylonychia</taxon>
    </lineage>
</organism>
<keyword evidence="4" id="KW-0539">Nucleus</keyword>
<evidence type="ECO:0000256" key="3">
    <source>
        <dbReference type="ARBA" id="ARBA00023163"/>
    </source>
</evidence>
<dbReference type="InterPro" id="IPR018866">
    <property type="entry name" value="Znf-4CXXC_R1"/>
</dbReference>
<accession>A0A077ZSN8</accession>
<keyword evidence="8" id="KW-1185">Reference proteome</keyword>
<comment type="subcellular location">
    <subcellularLocation>
        <location evidence="1">Nucleus</location>
    </subcellularLocation>
</comment>
<dbReference type="InParanoid" id="A0A077ZSN8"/>
<reference evidence="7 8" key="1">
    <citation type="submission" date="2014-06" db="EMBL/GenBank/DDBJ databases">
        <authorList>
            <person name="Swart Estienne"/>
        </authorList>
    </citation>
    <scope>NUCLEOTIDE SEQUENCE [LARGE SCALE GENOMIC DNA]</scope>
    <source>
        <strain evidence="7 8">130c</strain>
    </source>
</reference>
<feature type="compositionally biased region" description="Low complexity" evidence="5">
    <location>
        <begin position="106"/>
        <end position="119"/>
    </location>
</feature>
<dbReference type="AlphaFoldDB" id="A0A077ZSN8"/>
<feature type="domain" description="Zinc-finger" evidence="6">
    <location>
        <begin position="29"/>
        <end position="97"/>
    </location>
</feature>
<feature type="region of interest" description="Disordered" evidence="5">
    <location>
        <begin position="307"/>
        <end position="326"/>
    </location>
</feature>
<dbReference type="GO" id="GO:0005634">
    <property type="term" value="C:nucleus"/>
    <property type="evidence" value="ECO:0007669"/>
    <property type="project" value="UniProtKB-SubCell"/>
</dbReference>
<evidence type="ECO:0000256" key="4">
    <source>
        <dbReference type="ARBA" id="ARBA00023242"/>
    </source>
</evidence>
<proteinExistence type="predicted"/>
<evidence type="ECO:0000256" key="1">
    <source>
        <dbReference type="ARBA" id="ARBA00004123"/>
    </source>
</evidence>
<evidence type="ECO:0000259" key="6">
    <source>
        <dbReference type="Pfam" id="PF10497"/>
    </source>
</evidence>
<keyword evidence="2" id="KW-0805">Transcription regulation</keyword>